<dbReference type="Proteomes" id="UP000198901">
    <property type="component" value="Unassembled WGS sequence"/>
</dbReference>
<reference evidence="7 8" key="1">
    <citation type="submission" date="2016-10" db="EMBL/GenBank/DDBJ databases">
        <authorList>
            <person name="de Groot N.N."/>
        </authorList>
    </citation>
    <scope>NUCLEOTIDE SEQUENCE [LARGE SCALE GENOMIC DNA]</scope>
    <source>
        <strain evidence="7 8">DSM 21668</strain>
    </source>
</reference>
<dbReference type="InterPro" id="IPR036909">
    <property type="entry name" value="Cyt_c-like_dom_sf"/>
</dbReference>
<dbReference type="PROSITE" id="PS50007">
    <property type="entry name" value="PIPLC_X_DOMAIN"/>
    <property type="match status" value="1"/>
</dbReference>
<feature type="domain" description="Cytochrome c" evidence="6">
    <location>
        <begin position="179"/>
        <end position="261"/>
    </location>
</feature>
<keyword evidence="8" id="KW-1185">Reference proteome</keyword>
<feature type="chain" id="PRO_5011678669" evidence="5">
    <location>
        <begin position="20"/>
        <end position="264"/>
    </location>
</feature>
<dbReference type="Gene3D" id="1.10.760.10">
    <property type="entry name" value="Cytochrome c-like domain"/>
    <property type="match status" value="1"/>
</dbReference>
<dbReference type="RefSeq" id="WP_093202584.1">
    <property type="nucleotide sequence ID" value="NZ_FNGS01000004.1"/>
</dbReference>
<dbReference type="SUPFAM" id="SSF46626">
    <property type="entry name" value="Cytochrome c"/>
    <property type="match status" value="1"/>
</dbReference>
<feature type="signal peptide" evidence="5">
    <location>
        <begin position="1"/>
        <end position="19"/>
    </location>
</feature>
<dbReference type="GO" id="GO:0009055">
    <property type="term" value="F:electron transfer activity"/>
    <property type="evidence" value="ECO:0007669"/>
    <property type="project" value="InterPro"/>
</dbReference>
<dbReference type="OrthoDB" id="9808161at2"/>
<keyword evidence="3 4" id="KW-0408">Iron</keyword>
<dbReference type="InterPro" id="IPR009056">
    <property type="entry name" value="Cyt_c-like_dom"/>
</dbReference>
<dbReference type="EMBL" id="FNGS01000004">
    <property type="protein sequence ID" value="SDM08840.1"/>
    <property type="molecule type" value="Genomic_DNA"/>
</dbReference>
<accession>A0A1G9QD64</accession>
<evidence type="ECO:0000313" key="8">
    <source>
        <dbReference type="Proteomes" id="UP000198901"/>
    </source>
</evidence>
<proteinExistence type="predicted"/>
<dbReference type="GO" id="GO:0046872">
    <property type="term" value="F:metal ion binding"/>
    <property type="evidence" value="ECO:0007669"/>
    <property type="project" value="UniProtKB-KW"/>
</dbReference>
<dbReference type="PROSITE" id="PS51007">
    <property type="entry name" value="CYTC"/>
    <property type="match status" value="1"/>
</dbReference>
<evidence type="ECO:0000313" key="7">
    <source>
        <dbReference type="EMBL" id="SDM08840.1"/>
    </source>
</evidence>
<keyword evidence="2 4" id="KW-0479">Metal-binding</keyword>
<protein>
    <submittedName>
        <fullName evidence="7">Cytochrome c2</fullName>
    </submittedName>
</protein>
<gene>
    <name evidence="7" type="ORF">SAMN04488090_2574</name>
</gene>
<sequence length="264" mass="29905">MFRVLLLLLSLVVVACHSAGTGENRVVGDSVSVDLEAWKAAGLPKTEKVTVRKDPVFHMRKRFEAVPVEDVLERIPLYASTKPDELEVVFECEDGYHPTMPLPLLLKSKAWLGVRDLDAPAGQEWTTLQKGAETKKIAPFYLFYTNVSGDDPAYKWPYNLVRIRLVKNAERREALLPDSTAAKGYALFKLHCQTCHSVNGLGGTLGPELNRPRSVTDYWKEDELKAFIANPASFRDRVKMPQLALEKEEIEEIVGYLRYMRGRR</sequence>
<dbReference type="AlphaFoldDB" id="A0A1G9QD64"/>
<dbReference type="Pfam" id="PF00034">
    <property type="entry name" value="Cytochrom_C"/>
    <property type="match status" value="1"/>
</dbReference>
<dbReference type="PROSITE" id="PS51257">
    <property type="entry name" value="PROKAR_LIPOPROTEIN"/>
    <property type="match status" value="1"/>
</dbReference>
<keyword evidence="1 4" id="KW-0349">Heme</keyword>
<evidence type="ECO:0000256" key="4">
    <source>
        <dbReference type="PROSITE-ProRule" id="PRU00433"/>
    </source>
</evidence>
<organism evidence="7 8">
    <name type="scientific">Siphonobacter aquaeclarae</name>
    <dbReference type="NCBI Taxonomy" id="563176"/>
    <lineage>
        <taxon>Bacteria</taxon>
        <taxon>Pseudomonadati</taxon>
        <taxon>Bacteroidota</taxon>
        <taxon>Cytophagia</taxon>
        <taxon>Cytophagales</taxon>
        <taxon>Cytophagaceae</taxon>
        <taxon>Siphonobacter</taxon>
    </lineage>
</organism>
<dbReference type="STRING" id="563176.SAMN04488090_2574"/>
<evidence type="ECO:0000256" key="2">
    <source>
        <dbReference type="ARBA" id="ARBA00022723"/>
    </source>
</evidence>
<evidence type="ECO:0000256" key="3">
    <source>
        <dbReference type="ARBA" id="ARBA00023004"/>
    </source>
</evidence>
<name>A0A1G9QD64_9BACT</name>
<evidence type="ECO:0000259" key="6">
    <source>
        <dbReference type="PROSITE" id="PS51007"/>
    </source>
</evidence>
<keyword evidence="5" id="KW-0732">Signal</keyword>
<evidence type="ECO:0000256" key="5">
    <source>
        <dbReference type="SAM" id="SignalP"/>
    </source>
</evidence>
<evidence type="ECO:0000256" key="1">
    <source>
        <dbReference type="ARBA" id="ARBA00022617"/>
    </source>
</evidence>
<dbReference type="GO" id="GO:0020037">
    <property type="term" value="F:heme binding"/>
    <property type="evidence" value="ECO:0007669"/>
    <property type="project" value="InterPro"/>
</dbReference>